<proteinExistence type="predicted"/>
<evidence type="ECO:0000313" key="1">
    <source>
        <dbReference type="EnsemblProtists" id="EOD24799"/>
    </source>
</evidence>
<dbReference type="EnsemblProtists" id="EOD24799">
    <property type="protein sequence ID" value="EOD24799"/>
    <property type="gene ID" value="EMIHUDRAFT_238301"/>
</dbReference>
<keyword evidence="2" id="KW-1185">Reference proteome</keyword>
<reference evidence="2" key="1">
    <citation type="journal article" date="2013" name="Nature">
        <title>Pan genome of the phytoplankton Emiliania underpins its global distribution.</title>
        <authorList>
            <person name="Read B.A."/>
            <person name="Kegel J."/>
            <person name="Klute M.J."/>
            <person name="Kuo A."/>
            <person name="Lefebvre S.C."/>
            <person name="Maumus F."/>
            <person name="Mayer C."/>
            <person name="Miller J."/>
            <person name="Monier A."/>
            <person name="Salamov A."/>
            <person name="Young J."/>
            <person name="Aguilar M."/>
            <person name="Claverie J.M."/>
            <person name="Frickenhaus S."/>
            <person name="Gonzalez K."/>
            <person name="Herman E.K."/>
            <person name="Lin Y.C."/>
            <person name="Napier J."/>
            <person name="Ogata H."/>
            <person name="Sarno A.F."/>
            <person name="Shmutz J."/>
            <person name="Schroeder D."/>
            <person name="de Vargas C."/>
            <person name="Verret F."/>
            <person name="von Dassow P."/>
            <person name="Valentin K."/>
            <person name="Van de Peer Y."/>
            <person name="Wheeler G."/>
            <person name="Dacks J.B."/>
            <person name="Delwiche C.F."/>
            <person name="Dyhrman S.T."/>
            <person name="Glockner G."/>
            <person name="John U."/>
            <person name="Richards T."/>
            <person name="Worden A.Z."/>
            <person name="Zhang X."/>
            <person name="Grigoriev I.V."/>
            <person name="Allen A.E."/>
            <person name="Bidle K."/>
            <person name="Borodovsky M."/>
            <person name="Bowler C."/>
            <person name="Brownlee C."/>
            <person name="Cock J.M."/>
            <person name="Elias M."/>
            <person name="Gladyshev V.N."/>
            <person name="Groth M."/>
            <person name="Guda C."/>
            <person name="Hadaegh A."/>
            <person name="Iglesias-Rodriguez M.D."/>
            <person name="Jenkins J."/>
            <person name="Jones B.M."/>
            <person name="Lawson T."/>
            <person name="Leese F."/>
            <person name="Lindquist E."/>
            <person name="Lobanov A."/>
            <person name="Lomsadze A."/>
            <person name="Malik S.B."/>
            <person name="Marsh M.E."/>
            <person name="Mackinder L."/>
            <person name="Mock T."/>
            <person name="Mueller-Roeber B."/>
            <person name="Pagarete A."/>
            <person name="Parker M."/>
            <person name="Probert I."/>
            <person name="Quesneville H."/>
            <person name="Raines C."/>
            <person name="Rensing S.A."/>
            <person name="Riano-Pachon D.M."/>
            <person name="Richier S."/>
            <person name="Rokitta S."/>
            <person name="Shiraiwa Y."/>
            <person name="Soanes D.M."/>
            <person name="van der Giezen M."/>
            <person name="Wahlund T.M."/>
            <person name="Williams B."/>
            <person name="Wilson W."/>
            <person name="Wolfe G."/>
            <person name="Wurch L.L."/>
        </authorList>
    </citation>
    <scope>NUCLEOTIDE SEQUENCE</scope>
</reference>
<dbReference type="Proteomes" id="UP000013827">
    <property type="component" value="Unassembled WGS sequence"/>
</dbReference>
<evidence type="ECO:0000313" key="2">
    <source>
        <dbReference type="Proteomes" id="UP000013827"/>
    </source>
</evidence>
<dbReference type="PaxDb" id="2903-EOD24799"/>
<sequence>MLLLLACSRARPPLAPAASPLRASAPQMVFGPKLPPEVAVVLRPAYEGAARGGEPFVVGTEAELRAIWSAMLKVYGNEADARLAVARNQQVILPYINSPAVITGAHRALLQKFGAEDAAKIIRQNPGILACDPAALAATPSRDIESAASFVAAFDSLPRGAREGVPFATFALLAGTIGARLATCAGRVCGSSADWDLKGGLGVQAKAWAVKSRARGPTITQLRAKQAALVAAAELAASSNAEASVVRHSPVDEAKRWASGKGRKVGFSKARATFRGGGTGIAATAAKHDSLIKKARWRGTEQIARETPAGSVSVVTMPHRKDFASDKEHQVKFNLWLKADGFKNKNGHQ</sequence>
<dbReference type="GeneID" id="17270344"/>
<dbReference type="HOGENOM" id="CLU_795529_0_0_1"/>
<accession>A0A0D3JMR4</accession>
<organism evidence="1 2">
    <name type="scientific">Emiliania huxleyi (strain CCMP1516)</name>
    <dbReference type="NCBI Taxonomy" id="280463"/>
    <lineage>
        <taxon>Eukaryota</taxon>
        <taxon>Haptista</taxon>
        <taxon>Haptophyta</taxon>
        <taxon>Prymnesiophyceae</taxon>
        <taxon>Isochrysidales</taxon>
        <taxon>Noelaerhabdaceae</taxon>
        <taxon>Emiliania</taxon>
    </lineage>
</organism>
<protein>
    <submittedName>
        <fullName evidence="1">Uncharacterized protein</fullName>
    </submittedName>
</protein>
<dbReference type="AlphaFoldDB" id="A0A0D3JMR4"/>
<name>A0A0D3JMR4_EMIH1</name>
<dbReference type="RefSeq" id="XP_005777228.1">
    <property type="nucleotide sequence ID" value="XM_005777171.1"/>
</dbReference>
<reference evidence="1" key="2">
    <citation type="submission" date="2024-10" db="UniProtKB">
        <authorList>
            <consortium name="EnsemblProtists"/>
        </authorList>
    </citation>
    <scope>IDENTIFICATION</scope>
</reference>
<dbReference type="KEGG" id="ehx:EMIHUDRAFT_238301"/>